<reference evidence="2" key="1">
    <citation type="journal article" date="2020" name="Fungal Divers.">
        <title>Resolving the Mortierellaceae phylogeny through synthesis of multi-gene phylogenetics and phylogenomics.</title>
        <authorList>
            <person name="Vandepol N."/>
            <person name="Liber J."/>
            <person name="Desiro A."/>
            <person name="Na H."/>
            <person name="Kennedy M."/>
            <person name="Barry K."/>
            <person name="Grigoriev I.V."/>
            <person name="Miller A.N."/>
            <person name="O'Donnell K."/>
            <person name="Stajich J.E."/>
            <person name="Bonito G."/>
        </authorList>
    </citation>
    <scope>NUCLEOTIDE SEQUENCE</scope>
    <source>
        <strain evidence="2">MES-2147</strain>
    </source>
</reference>
<dbReference type="AlphaFoldDB" id="A0A9P6IGX9"/>
<dbReference type="Proteomes" id="UP000749646">
    <property type="component" value="Unassembled WGS sequence"/>
</dbReference>
<evidence type="ECO:0000313" key="2">
    <source>
        <dbReference type="EMBL" id="KAF9915828.1"/>
    </source>
</evidence>
<dbReference type="EMBL" id="JAAAHW010012087">
    <property type="protein sequence ID" value="KAF9915828.1"/>
    <property type="molecule type" value="Genomic_DNA"/>
</dbReference>
<feature type="region of interest" description="Disordered" evidence="1">
    <location>
        <begin position="1"/>
        <end position="26"/>
    </location>
</feature>
<sequence>MTRPFKTRRTVTEAPDISEDATAGDEVTHVSHLSSEGTIDLIRGQQHRYTALRENEQRVGIEIQCERKVMQTKSTKTVYARYQKHWN</sequence>
<gene>
    <name evidence="2" type="ORF">BGZ65_000546</name>
</gene>
<keyword evidence="3" id="KW-1185">Reference proteome</keyword>
<organism evidence="2 3">
    <name type="scientific">Modicella reniformis</name>
    <dbReference type="NCBI Taxonomy" id="1440133"/>
    <lineage>
        <taxon>Eukaryota</taxon>
        <taxon>Fungi</taxon>
        <taxon>Fungi incertae sedis</taxon>
        <taxon>Mucoromycota</taxon>
        <taxon>Mortierellomycotina</taxon>
        <taxon>Mortierellomycetes</taxon>
        <taxon>Mortierellales</taxon>
        <taxon>Mortierellaceae</taxon>
        <taxon>Modicella</taxon>
    </lineage>
</organism>
<name>A0A9P6IGX9_9FUNG</name>
<accession>A0A9P6IGX9</accession>
<evidence type="ECO:0000313" key="3">
    <source>
        <dbReference type="Proteomes" id="UP000749646"/>
    </source>
</evidence>
<comment type="caution">
    <text evidence="2">The sequence shown here is derived from an EMBL/GenBank/DDBJ whole genome shotgun (WGS) entry which is preliminary data.</text>
</comment>
<feature type="non-terminal residue" evidence="2">
    <location>
        <position position="87"/>
    </location>
</feature>
<proteinExistence type="predicted"/>
<evidence type="ECO:0000256" key="1">
    <source>
        <dbReference type="SAM" id="MobiDB-lite"/>
    </source>
</evidence>
<protein>
    <submittedName>
        <fullName evidence="2">Uncharacterized protein</fullName>
    </submittedName>
</protein>